<feature type="compositionally biased region" description="Polar residues" evidence="1">
    <location>
        <begin position="1"/>
        <end position="13"/>
    </location>
</feature>
<feature type="region of interest" description="Disordered" evidence="1">
    <location>
        <begin position="1"/>
        <end position="26"/>
    </location>
</feature>
<protein>
    <submittedName>
        <fullName evidence="3">Uncharacterized protein</fullName>
    </submittedName>
</protein>
<dbReference type="EMBL" id="KN832891">
    <property type="protein sequence ID" value="KIM94137.1"/>
    <property type="molecule type" value="Genomic_DNA"/>
</dbReference>
<keyword evidence="2" id="KW-0472">Membrane</keyword>
<name>A0A0C3CWT2_OIDMZ</name>
<dbReference type="Proteomes" id="UP000054321">
    <property type="component" value="Unassembled WGS sequence"/>
</dbReference>
<feature type="transmembrane region" description="Helical" evidence="2">
    <location>
        <begin position="109"/>
        <end position="131"/>
    </location>
</feature>
<keyword evidence="2" id="KW-0812">Transmembrane</keyword>
<sequence>MDQITSQGGSSSRRLQEMEDPTRRPSTVLTERGYHVDSAATMIPLTTASRPLETSEHHELLSTFQLMGRYLQEDLTIWSINLAIYVSCTIIQAISFSNQTPFNLSASDYLNAIQTTLTQLLSVLMTYILTIRNARDHHLGMRYQCWLALACILPAVAFCVFKWYAGMSALLAFLGTVVTGFLQVLLAVDMKRSKVLP</sequence>
<dbReference type="OrthoDB" id="3437733at2759"/>
<evidence type="ECO:0000256" key="1">
    <source>
        <dbReference type="SAM" id="MobiDB-lite"/>
    </source>
</evidence>
<dbReference type="InParanoid" id="A0A0C3CWT2"/>
<feature type="transmembrane region" description="Helical" evidence="2">
    <location>
        <begin position="143"/>
        <end position="164"/>
    </location>
</feature>
<organism evidence="3 4">
    <name type="scientific">Oidiodendron maius (strain Zn)</name>
    <dbReference type="NCBI Taxonomy" id="913774"/>
    <lineage>
        <taxon>Eukaryota</taxon>
        <taxon>Fungi</taxon>
        <taxon>Dikarya</taxon>
        <taxon>Ascomycota</taxon>
        <taxon>Pezizomycotina</taxon>
        <taxon>Leotiomycetes</taxon>
        <taxon>Leotiomycetes incertae sedis</taxon>
        <taxon>Myxotrichaceae</taxon>
        <taxon>Oidiodendron</taxon>
    </lineage>
</organism>
<evidence type="ECO:0000313" key="4">
    <source>
        <dbReference type="Proteomes" id="UP000054321"/>
    </source>
</evidence>
<proteinExistence type="predicted"/>
<feature type="compositionally biased region" description="Basic and acidic residues" evidence="1">
    <location>
        <begin position="14"/>
        <end position="23"/>
    </location>
</feature>
<accession>A0A0C3CWT2</accession>
<reference evidence="4" key="2">
    <citation type="submission" date="2015-01" db="EMBL/GenBank/DDBJ databases">
        <title>Evolutionary Origins and Diversification of the Mycorrhizal Mutualists.</title>
        <authorList>
            <consortium name="DOE Joint Genome Institute"/>
            <consortium name="Mycorrhizal Genomics Consortium"/>
            <person name="Kohler A."/>
            <person name="Kuo A."/>
            <person name="Nagy L.G."/>
            <person name="Floudas D."/>
            <person name="Copeland A."/>
            <person name="Barry K.W."/>
            <person name="Cichocki N."/>
            <person name="Veneault-Fourrey C."/>
            <person name="LaButti K."/>
            <person name="Lindquist E.A."/>
            <person name="Lipzen A."/>
            <person name="Lundell T."/>
            <person name="Morin E."/>
            <person name="Murat C."/>
            <person name="Riley R."/>
            <person name="Ohm R."/>
            <person name="Sun H."/>
            <person name="Tunlid A."/>
            <person name="Henrissat B."/>
            <person name="Grigoriev I.V."/>
            <person name="Hibbett D.S."/>
            <person name="Martin F."/>
        </authorList>
    </citation>
    <scope>NUCLEOTIDE SEQUENCE [LARGE SCALE GENOMIC DNA]</scope>
    <source>
        <strain evidence="4">Zn</strain>
    </source>
</reference>
<feature type="transmembrane region" description="Helical" evidence="2">
    <location>
        <begin position="75"/>
        <end position="97"/>
    </location>
</feature>
<dbReference type="AlphaFoldDB" id="A0A0C3CWT2"/>
<keyword evidence="2" id="KW-1133">Transmembrane helix</keyword>
<dbReference type="HOGENOM" id="CLU_1384517_0_0_1"/>
<reference evidence="3 4" key="1">
    <citation type="submission" date="2014-04" db="EMBL/GenBank/DDBJ databases">
        <authorList>
            <consortium name="DOE Joint Genome Institute"/>
            <person name="Kuo A."/>
            <person name="Martino E."/>
            <person name="Perotto S."/>
            <person name="Kohler A."/>
            <person name="Nagy L.G."/>
            <person name="Floudas D."/>
            <person name="Copeland A."/>
            <person name="Barry K.W."/>
            <person name="Cichocki N."/>
            <person name="Veneault-Fourrey C."/>
            <person name="LaButti K."/>
            <person name="Lindquist E.A."/>
            <person name="Lipzen A."/>
            <person name="Lundell T."/>
            <person name="Morin E."/>
            <person name="Murat C."/>
            <person name="Sun H."/>
            <person name="Tunlid A."/>
            <person name="Henrissat B."/>
            <person name="Grigoriev I.V."/>
            <person name="Hibbett D.S."/>
            <person name="Martin F."/>
            <person name="Nordberg H.P."/>
            <person name="Cantor M.N."/>
            <person name="Hua S.X."/>
        </authorList>
    </citation>
    <scope>NUCLEOTIDE SEQUENCE [LARGE SCALE GENOMIC DNA]</scope>
    <source>
        <strain evidence="3 4">Zn</strain>
    </source>
</reference>
<gene>
    <name evidence="3" type="ORF">OIDMADRAFT_184538</name>
</gene>
<evidence type="ECO:0000256" key="2">
    <source>
        <dbReference type="SAM" id="Phobius"/>
    </source>
</evidence>
<evidence type="ECO:0000313" key="3">
    <source>
        <dbReference type="EMBL" id="KIM94137.1"/>
    </source>
</evidence>
<feature type="transmembrane region" description="Helical" evidence="2">
    <location>
        <begin position="170"/>
        <end position="188"/>
    </location>
</feature>
<keyword evidence="4" id="KW-1185">Reference proteome</keyword>